<protein>
    <recommendedName>
        <fullName evidence="3">Flagellin</fullName>
    </recommendedName>
</protein>
<dbReference type="InterPro" id="IPR046358">
    <property type="entry name" value="Flagellin_C"/>
</dbReference>
<evidence type="ECO:0000313" key="6">
    <source>
        <dbReference type="EMBL" id="MBF0858866.1"/>
    </source>
</evidence>
<dbReference type="Gene3D" id="1.20.1330.10">
    <property type="entry name" value="f41 fragment of flagellin, N-terminal domain"/>
    <property type="match status" value="2"/>
</dbReference>
<evidence type="ECO:0000259" key="5">
    <source>
        <dbReference type="Pfam" id="PF00700"/>
    </source>
</evidence>
<accession>A0ABR9Y577</accession>
<dbReference type="InterPro" id="IPR001492">
    <property type="entry name" value="Flagellin"/>
</dbReference>
<evidence type="ECO:0000259" key="4">
    <source>
        <dbReference type="Pfam" id="PF00669"/>
    </source>
</evidence>
<keyword evidence="2 3" id="KW-0975">Bacterial flagellum</keyword>
<keyword evidence="3" id="KW-0964">Secreted</keyword>
<sequence length="789" mass="79761">MLSVNNASVLSGLQVLSQTTTALNKAETEVSTGKAVSTASDNPAVYSIANTMQAQSSALTGISQGLNVLGQVVQTASAQGTLINNVLTSIAANISEGQNTGIDSSTVNTRISMALNEIDSMASSATFNGVNLLAGGLVNGVTSNTVSTSLDVYGGSLKVAGHNATSTGLGLSGLNVDQAGVTLPFDSEALVTAGPATTTLTLNNIAQATNTGTAQNPAVQYQFVAEEADTGTNNPGTSTLANINAAIGTGSDLKWDPTTGDLTSGSNTVITSQYTDPNGVKLYKLSSGAAIQVSQGSNGDPVYTLSSTFDALGNSTAQTVITPVSIDTSGAGKMDDKTISDTFIAAISGQGFHVDRSSTDGALTISGGNIYAPASSSSPDVSALTNAINTAPLSGSVVPVETDTKTIPVPLTDENGHLVYDSDGNVESTSTTESFISTYGQQVSLTTAQASLADPFATQMDFNTKGQSVGLDGYQLVLNQTTTDGTLSSSKTIGRSIQNLTDSTPEITIDPTTGHVTPSKIILQSSAGTVFQISTTASGNPMYVSLGVDGTTGNMTYSVSASSEFPQGETNNIVAVNVTPDMTSSATYQNSLLTPIVTALKSAGITTNGSGIDAGTLSIVASGSKIAGSVPSGAVTADDGTPVWATPGTPYALSNLHNNGSYTAFPVYSSQSPNSSLLAADSRNFSGDTIAGQQTSGYDVAIGAVTAAISKMTSINASLGNSANLITQVTKNTAAQQDAITTGISALTDADLAKESVLLLSAQTKQQLAVQSLSIMDGQSSMILKLFQS</sequence>
<comment type="subcellular location">
    <subcellularLocation>
        <location evidence="3">Secreted</location>
    </subcellularLocation>
    <subcellularLocation>
        <location evidence="3">Bacterial flagellum</location>
    </subcellularLocation>
</comment>
<evidence type="ECO:0000313" key="7">
    <source>
        <dbReference type="Proteomes" id="UP000623107"/>
    </source>
</evidence>
<keyword evidence="7" id="KW-1185">Reference proteome</keyword>
<dbReference type="InterPro" id="IPR001029">
    <property type="entry name" value="Flagellin_N"/>
</dbReference>
<proteinExistence type="inferred from homology"/>
<evidence type="ECO:0000256" key="3">
    <source>
        <dbReference type="RuleBase" id="RU362073"/>
    </source>
</evidence>
<reference evidence="7" key="1">
    <citation type="submission" date="2020-04" db="EMBL/GenBank/DDBJ databases">
        <title>Description of novel Gluconacetobacter.</title>
        <authorList>
            <person name="Sombolestani A."/>
        </authorList>
    </citation>
    <scope>NUCLEOTIDE SEQUENCE [LARGE SCALE GENOMIC DNA]</scope>
    <source>
        <strain evidence="7">LMG 31484</strain>
    </source>
</reference>
<dbReference type="SUPFAM" id="SSF64518">
    <property type="entry name" value="Phase 1 flagellin"/>
    <property type="match status" value="2"/>
</dbReference>
<evidence type="ECO:0000256" key="1">
    <source>
        <dbReference type="ARBA" id="ARBA00005709"/>
    </source>
</evidence>
<feature type="domain" description="Flagellin C-terminal" evidence="5">
    <location>
        <begin position="702"/>
        <end position="787"/>
    </location>
</feature>
<evidence type="ECO:0000256" key="2">
    <source>
        <dbReference type="ARBA" id="ARBA00023143"/>
    </source>
</evidence>
<dbReference type="Pfam" id="PF00669">
    <property type="entry name" value="Flagellin_N"/>
    <property type="match status" value="1"/>
</dbReference>
<comment type="similarity">
    <text evidence="1 3">Belongs to the bacterial flagellin family.</text>
</comment>
<feature type="domain" description="Flagellin N-terminal" evidence="4">
    <location>
        <begin position="6"/>
        <end position="135"/>
    </location>
</feature>
<dbReference type="Proteomes" id="UP000623107">
    <property type="component" value="Unassembled WGS sequence"/>
</dbReference>
<dbReference type="EMBL" id="JABCQG010000006">
    <property type="protein sequence ID" value="MBF0858866.1"/>
    <property type="molecule type" value="Genomic_DNA"/>
</dbReference>
<dbReference type="RefSeq" id="WP_194259553.1">
    <property type="nucleotide sequence ID" value="NZ_JABCQG010000006.1"/>
</dbReference>
<name>A0ABR9Y577_9PROT</name>
<comment type="function">
    <text evidence="3">Flagellin is the subunit protein which polymerizes to form the filaments of bacterial flagella.</text>
</comment>
<dbReference type="PANTHER" id="PTHR42792:SF2">
    <property type="entry name" value="FLAGELLIN"/>
    <property type="match status" value="1"/>
</dbReference>
<dbReference type="PANTHER" id="PTHR42792">
    <property type="entry name" value="FLAGELLIN"/>
    <property type="match status" value="1"/>
</dbReference>
<comment type="caution">
    <text evidence="6">The sequence shown here is derived from an EMBL/GenBank/DDBJ whole genome shotgun (WGS) entry which is preliminary data.</text>
</comment>
<organism evidence="6 7">
    <name type="scientific">Gluconobacter vitians</name>
    <dbReference type="NCBI Taxonomy" id="2728102"/>
    <lineage>
        <taxon>Bacteria</taxon>
        <taxon>Pseudomonadati</taxon>
        <taxon>Pseudomonadota</taxon>
        <taxon>Alphaproteobacteria</taxon>
        <taxon>Acetobacterales</taxon>
        <taxon>Acetobacteraceae</taxon>
        <taxon>Gluconobacter</taxon>
    </lineage>
</organism>
<reference evidence="6 7" key="2">
    <citation type="submission" date="2020-11" db="EMBL/GenBank/DDBJ databases">
        <title>Description of novel Gluconobacter species.</title>
        <authorList>
            <person name="Cleenwerck I."/>
            <person name="Cnockaert M."/>
            <person name="Borremans W."/>
            <person name="Wieme A.D."/>
            <person name="De Vuyst L."/>
            <person name="Vandamme P."/>
        </authorList>
    </citation>
    <scope>NUCLEOTIDE SEQUENCE [LARGE SCALE GENOMIC DNA]</scope>
    <source>
        <strain evidence="6 7">LMG 31484</strain>
    </source>
</reference>
<dbReference type="Pfam" id="PF00700">
    <property type="entry name" value="Flagellin_C"/>
    <property type="match status" value="1"/>
</dbReference>
<gene>
    <name evidence="6" type="ORF">HKD24_06515</name>
</gene>